<evidence type="ECO:0000313" key="21">
    <source>
        <dbReference type="EMBL" id="ORX37036.1"/>
    </source>
</evidence>
<evidence type="ECO:0000256" key="16">
    <source>
        <dbReference type="ARBA" id="ARBA00024615"/>
    </source>
</evidence>
<evidence type="ECO:0000256" key="13">
    <source>
        <dbReference type="ARBA" id="ARBA00023136"/>
    </source>
</evidence>
<keyword evidence="12 19" id="KW-0445">Lipid transport</keyword>
<feature type="transmembrane region" description="Helical" evidence="19">
    <location>
        <begin position="316"/>
        <end position="340"/>
    </location>
</feature>
<protein>
    <recommendedName>
        <fullName evidence="6 19">Autophagy-related protein 9</fullName>
    </recommendedName>
</protein>
<feature type="transmembrane region" description="Helical" evidence="19">
    <location>
        <begin position="439"/>
        <end position="457"/>
    </location>
</feature>
<dbReference type="GO" id="GO:0034045">
    <property type="term" value="C:phagophore assembly site membrane"/>
    <property type="evidence" value="ECO:0007669"/>
    <property type="project" value="UniProtKB-SubCell"/>
</dbReference>
<comment type="subcellular location">
    <subcellularLocation>
        <location evidence="1">Cytoplasmic vesicle membrane</location>
        <topology evidence="1">Multi-pass membrane protein</topology>
    </subcellularLocation>
    <subcellularLocation>
        <location evidence="2">Endoplasmic reticulum membrane</location>
        <topology evidence="2">Multi-pass membrane protein</topology>
    </subcellularLocation>
    <subcellularLocation>
        <location evidence="4">Golgi apparatus membrane</location>
        <topology evidence="4">Multi-pass membrane protein</topology>
    </subcellularLocation>
    <subcellularLocation>
        <location evidence="3 19">Preautophagosomal structure membrane</location>
        <topology evidence="3 19">Multi-pass membrane protein</topology>
    </subcellularLocation>
</comment>
<dbReference type="FunCoup" id="A0A1Y1UHS1">
    <property type="interactions" value="255"/>
</dbReference>
<keyword evidence="7 19" id="KW-0813">Transport</keyword>
<evidence type="ECO:0000256" key="1">
    <source>
        <dbReference type="ARBA" id="ARBA00004439"/>
    </source>
</evidence>
<gene>
    <name evidence="21" type="ORF">BD324DRAFT_590216</name>
</gene>
<proteinExistence type="inferred from homology"/>
<keyword evidence="10 19" id="KW-0072">Autophagy</keyword>
<accession>A0A1Y1UHS1</accession>
<dbReference type="GeneID" id="33555594"/>
<evidence type="ECO:0000256" key="12">
    <source>
        <dbReference type="ARBA" id="ARBA00023055"/>
    </source>
</evidence>
<dbReference type="STRING" id="4999.A0A1Y1UHS1"/>
<feature type="compositionally biased region" description="Polar residues" evidence="20">
    <location>
        <begin position="575"/>
        <end position="600"/>
    </location>
</feature>
<dbReference type="AlphaFoldDB" id="A0A1Y1UHS1"/>
<evidence type="ECO:0000256" key="3">
    <source>
        <dbReference type="ARBA" id="ARBA00004511"/>
    </source>
</evidence>
<feature type="transmembrane region" description="Helical" evidence="19">
    <location>
        <begin position="109"/>
        <end position="130"/>
    </location>
</feature>
<keyword evidence="13 19" id="KW-0472">Membrane</keyword>
<organism evidence="21 22">
    <name type="scientific">Kockovaella imperatae</name>
    <dbReference type="NCBI Taxonomy" id="4999"/>
    <lineage>
        <taxon>Eukaryota</taxon>
        <taxon>Fungi</taxon>
        <taxon>Dikarya</taxon>
        <taxon>Basidiomycota</taxon>
        <taxon>Agaricomycotina</taxon>
        <taxon>Tremellomycetes</taxon>
        <taxon>Tremellales</taxon>
        <taxon>Cuniculitremaceae</taxon>
        <taxon>Kockovaella</taxon>
    </lineage>
</organism>
<dbReference type="GO" id="GO:0005789">
    <property type="term" value="C:endoplasmic reticulum membrane"/>
    <property type="evidence" value="ECO:0007669"/>
    <property type="project" value="UniProtKB-SubCell"/>
</dbReference>
<evidence type="ECO:0000256" key="15">
    <source>
        <dbReference type="ARBA" id="ARBA00024479"/>
    </source>
</evidence>
<dbReference type="InParanoid" id="A0A1Y1UHS1"/>
<comment type="similarity">
    <text evidence="5 19">Belongs to the ATG9 family.</text>
</comment>
<dbReference type="RefSeq" id="XP_021871074.1">
    <property type="nucleotide sequence ID" value="XM_022013786.1"/>
</dbReference>
<evidence type="ECO:0000256" key="5">
    <source>
        <dbReference type="ARBA" id="ARBA00006185"/>
    </source>
</evidence>
<dbReference type="GO" id="GO:0034497">
    <property type="term" value="P:protein localization to phagophore assembly site"/>
    <property type="evidence" value="ECO:0007669"/>
    <property type="project" value="TreeGrafter"/>
</dbReference>
<dbReference type="PANTHER" id="PTHR13038">
    <property type="entry name" value="APG9 AUTOPHAGY 9"/>
    <property type="match status" value="1"/>
</dbReference>
<evidence type="ECO:0000256" key="2">
    <source>
        <dbReference type="ARBA" id="ARBA00004477"/>
    </source>
</evidence>
<dbReference type="InterPro" id="IPR007241">
    <property type="entry name" value="Autophagy-rel_prot_9"/>
</dbReference>
<evidence type="ECO:0000256" key="17">
    <source>
        <dbReference type="ARBA" id="ARBA00024621"/>
    </source>
</evidence>
<comment type="catalytic activity">
    <reaction evidence="16">
        <text>a 1,2-diacyl-sn-glycero-3-phosphoethanolamine(in) = a 1,2-diacyl-sn-glycero-3-phosphoethanolamine(out)</text>
        <dbReference type="Rhea" id="RHEA:38895"/>
        <dbReference type="ChEBI" id="CHEBI:64612"/>
    </reaction>
</comment>
<keyword evidence="11" id="KW-0333">Golgi apparatus</keyword>
<feature type="transmembrane region" description="Helical" evidence="19">
    <location>
        <begin position="501"/>
        <end position="524"/>
    </location>
</feature>
<feature type="compositionally biased region" description="Acidic residues" evidence="20">
    <location>
        <begin position="766"/>
        <end position="776"/>
    </location>
</feature>
<comment type="catalytic activity">
    <reaction evidence="15">
        <text>a 1,2-diacyl-sn-glycero-3-phospho-L-serine(in) = a 1,2-diacyl-sn-glycero-3-phospho-L-serine(out)</text>
        <dbReference type="Rhea" id="RHEA:38663"/>
        <dbReference type="ChEBI" id="CHEBI:57262"/>
    </reaction>
</comment>
<dbReference type="GO" id="GO:0000422">
    <property type="term" value="P:autophagy of mitochondrion"/>
    <property type="evidence" value="ECO:0007669"/>
    <property type="project" value="TreeGrafter"/>
</dbReference>
<dbReference type="Proteomes" id="UP000193218">
    <property type="component" value="Unassembled WGS sequence"/>
</dbReference>
<evidence type="ECO:0000256" key="7">
    <source>
        <dbReference type="ARBA" id="ARBA00022448"/>
    </source>
</evidence>
<dbReference type="GO" id="GO:0034727">
    <property type="term" value="P:piecemeal microautophagy of the nucleus"/>
    <property type="evidence" value="ECO:0007669"/>
    <property type="project" value="TreeGrafter"/>
</dbReference>
<dbReference type="GO" id="GO:0061709">
    <property type="term" value="P:reticulophagy"/>
    <property type="evidence" value="ECO:0007669"/>
    <property type="project" value="TreeGrafter"/>
</dbReference>
<keyword evidence="9 19" id="KW-1133">Transmembrane helix</keyword>
<dbReference type="GO" id="GO:0005776">
    <property type="term" value="C:autophagosome"/>
    <property type="evidence" value="ECO:0007669"/>
    <property type="project" value="TreeGrafter"/>
</dbReference>
<dbReference type="OrthoDB" id="2020634at2759"/>
<comment type="function">
    <text evidence="19">Phospholipid scramblase involved in autophagy. Cycles between the preautophagosomal structure/phagophore assembly site (PAS) and the cytoplasmic vesicle pool and supplies membrane for the growing autophagosome. Lipid scramblase activity plays a key role in preautophagosomal structure/phagophore assembly by distributing the phospholipids that arrive through ATG2 from the cytoplasmic to the luminal leaflet of the bilayer, thereby driving autophagosomal membrane expansion.</text>
</comment>
<feature type="region of interest" description="Disordered" evidence="20">
    <location>
        <begin position="741"/>
        <end position="776"/>
    </location>
</feature>
<dbReference type="GO" id="GO:0000139">
    <property type="term" value="C:Golgi membrane"/>
    <property type="evidence" value="ECO:0007669"/>
    <property type="project" value="UniProtKB-SubCell"/>
</dbReference>
<evidence type="ECO:0000313" key="22">
    <source>
        <dbReference type="Proteomes" id="UP000193218"/>
    </source>
</evidence>
<dbReference type="PANTHER" id="PTHR13038:SF10">
    <property type="entry name" value="AUTOPHAGY-RELATED PROTEIN 9"/>
    <property type="match status" value="1"/>
</dbReference>
<evidence type="ECO:0000256" key="14">
    <source>
        <dbReference type="ARBA" id="ARBA00023329"/>
    </source>
</evidence>
<name>A0A1Y1UHS1_9TREE</name>
<reference evidence="21 22" key="1">
    <citation type="submission" date="2017-03" db="EMBL/GenBank/DDBJ databases">
        <title>Widespread Adenine N6-methylation of Active Genes in Fungi.</title>
        <authorList>
            <consortium name="DOE Joint Genome Institute"/>
            <person name="Mondo S.J."/>
            <person name="Dannebaum R.O."/>
            <person name="Kuo R.C."/>
            <person name="Louie K.B."/>
            <person name="Bewick A.J."/>
            <person name="Labutti K."/>
            <person name="Haridas S."/>
            <person name="Kuo A."/>
            <person name="Salamov A."/>
            <person name="Ahrendt S.R."/>
            <person name="Lau R."/>
            <person name="Bowen B.P."/>
            <person name="Lipzen A."/>
            <person name="Sullivan W."/>
            <person name="Andreopoulos W.B."/>
            <person name="Clum A."/>
            <person name="Lindquist E."/>
            <person name="Daum C."/>
            <person name="Northen T.R."/>
            <person name="Ramamoorthy G."/>
            <person name="Schmitz R.J."/>
            <person name="Gryganskyi A."/>
            <person name="Culley D."/>
            <person name="Magnuson J."/>
            <person name="James T.Y."/>
            <person name="O'Malley M.A."/>
            <person name="Stajich J.E."/>
            <person name="Spatafora J.W."/>
            <person name="Visel A."/>
            <person name="Grigoriev I.V."/>
        </authorList>
    </citation>
    <scope>NUCLEOTIDE SEQUENCE [LARGE SCALE GENOMIC DNA]</scope>
    <source>
        <strain evidence="21 22">NRRL Y-17943</strain>
    </source>
</reference>
<comment type="caution">
    <text evidence="21">The sequence shown here is derived from an EMBL/GenBank/DDBJ whole genome shotgun (WGS) entry which is preliminary data.</text>
</comment>
<evidence type="ECO:0000256" key="18">
    <source>
        <dbReference type="ARBA" id="ARBA00024631"/>
    </source>
</evidence>
<comment type="catalytic activity">
    <reaction evidence="18">
        <text>a 1,2-diacyl-sn-glycero-3-phosphocholine(in) = a 1,2-diacyl-sn-glycero-3-phosphocholine(out)</text>
        <dbReference type="Rhea" id="RHEA:38571"/>
        <dbReference type="ChEBI" id="CHEBI:57643"/>
    </reaction>
</comment>
<dbReference type="GO" id="GO:0030659">
    <property type="term" value="C:cytoplasmic vesicle membrane"/>
    <property type="evidence" value="ECO:0007669"/>
    <property type="project" value="UniProtKB-SubCell"/>
</dbReference>
<keyword evidence="22" id="KW-1185">Reference proteome</keyword>
<sequence>MGGFPRTRVLPRSGLNEYEKALWKWVNVDDLDGFLQEVYAYYKGKGVYCIALARVLNLLTTFFVIGFSTFLLQCIDYSKLTHISGPTSVGRLDDVLVKQCLTHGSVPHMLFILIVCIFYVFQIFSFILSLPRLFEMYRFYTYLLGIPDADIQTLPWPEIVRLIGEIRKHNPVTSLSNGQAGALADMVGEDIKGEVKTLDAHDVANRILRQENYLIALFNKDLLDLRVRLPVPHNYAHLVPASLLAQPSKLTLPARHADRPSRKYISFGANTLTKALEWNLRFCLLGYLFDRQGQVRKEFVREKRRKDLVEGLKRRFIFMGIFNAIFAPFIIVYLLMYSFFRYFEEYHKNPSSIGGRQYTPYAQWKFREFNELPHLFERRLDRSYPIAKEYIDQFPNERSALVMRFVAFVAGSFAAVLLVASLLDPDLFLHFEVTPHRTVLFYLGLFGSVLAIARGMIPAENLVFDPEVSLREVVRWTHYLPGEWRGKLHSKMVHAEFSNLFALKINVFFTELMSVILTPFILWFSLPPCAGAIIDFFREFTVHVDGVGYVCSFAVFDFRRHGALKVPEPGAPASPNVSLSPQDSTKPGTVPAPSSGQSWPHSGLAYPPINSPHTRAKSRDWRANENKMEKSFLHFKATHPDWQPSDPASSVFLDRLVGMHQASLKADPYNSRQAGSIYSPPGLGRHIGTGMMGSGQPNGARGLGLALGDDARLRERSRSYDRAWAKSSQMLKPRLEAMRENAEMDDEEPVGNSVEVDDWNKRIGDEEIGDDGREDSDEEAFLKDMGMMGLLQQVMRR</sequence>
<feature type="transmembrane region" description="Helical" evidence="19">
    <location>
        <begin position="51"/>
        <end position="72"/>
    </location>
</feature>
<comment type="catalytic activity">
    <reaction evidence="17">
        <text>a 1,2-diacyl-sn-glycero-3-phospho-(1D-myo-inositol-3-phosphate)(in) = a 1,2-diacyl-sn-glycero-3-phospho-(1D-myo-inositol-3-phosphate)(out)</text>
        <dbReference type="Rhea" id="RHEA:67920"/>
        <dbReference type="ChEBI" id="CHEBI:58088"/>
    </reaction>
</comment>
<evidence type="ECO:0000256" key="19">
    <source>
        <dbReference type="RuleBase" id="RU364027"/>
    </source>
</evidence>
<evidence type="ECO:0000256" key="11">
    <source>
        <dbReference type="ARBA" id="ARBA00023034"/>
    </source>
</evidence>
<feature type="transmembrane region" description="Helical" evidence="19">
    <location>
        <begin position="401"/>
        <end position="423"/>
    </location>
</feature>
<evidence type="ECO:0000256" key="4">
    <source>
        <dbReference type="ARBA" id="ARBA00004653"/>
    </source>
</evidence>
<feature type="region of interest" description="Disordered" evidence="20">
    <location>
        <begin position="567"/>
        <end position="620"/>
    </location>
</feature>
<evidence type="ECO:0000256" key="8">
    <source>
        <dbReference type="ARBA" id="ARBA00022692"/>
    </source>
</evidence>
<evidence type="ECO:0000256" key="10">
    <source>
        <dbReference type="ARBA" id="ARBA00023006"/>
    </source>
</evidence>
<dbReference type="Pfam" id="PF04109">
    <property type="entry name" value="ATG9"/>
    <property type="match status" value="1"/>
</dbReference>
<dbReference type="EMBL" id="NBSH01000006">
    <property type="protein sequence ID" value="ORX37036.1"/>
    <property type="molecule type" value="Genomic_DNA"/>
</dbReference>
<evidence type="ECO:0000256" key="6">
    <source>
        <dbReference type="ARBA" id="ARBA00018074"/>
    </source>
</evidence>
<keyword evidence="14" id="KW-0968">Cytoplasmic vesicle</keyword>
<dbReference type="GO" id="GO:0006869">
    <property type="term" value="P:lipid transport"/>
    <property type="evidence" value="ECO:0007669"/>
    <property type="project" value="UniProtKB-KW"/>
</dbReference>
<evidence type="ECO:0000256" key="9">
    <source>
        <dbReference type="ARBA" id="ARBA00022989"/>
    </source>
</evidence>
<evidence type="ECO:0000256" key="20">
    <source>
        <dbReference type="SAM" id="MobiDB-lite"/>
    </source>
</evidence>
<keyword evidence="8 19" id="KW-0812">Transmembrane</keyword>